<keyword evidence="1" id="KW-1133">Transmembrane helix</keyword>
<dbReference type="Pfam" id="PF12679">
    <property type="entry name" value="ABC2_membrane_2"/>
    <property type="match status" value="1"/>
</dbReference>
<organism evidence="2 3">
    <name type="scientific">Bariatricus massiliensis</name>
    <dbReference type="NCBI Taxonomy" id="1745713"/>
    <lineage>
        <taxon>Bacteria</taxon>
        <taxon>Bacillati</taxon>
        <taxon>Bacillota</taxon>
        <taxon>Clostridia</taxon>
        <taxon>Lachnospirales</taxon>
        <taxon>Lachnospiraceae</taxon>
        <taxon>Bariatricus</taxon>
    </lineage>
</organism>
<gene>
    <name evidence="2" type="ORF">LIZ65_08935</name>
</gene>
<proteinExistence type="predicted"/>
<keyword evidence="1" id="KW-0472">Membrane</keyword>
<feature type="transmembrane region" description="Helical" evidence="1">
    <location>
        <begin position="271"/>
        <end position="293"/>
    </location>
</feature>
<dbReference type="PANTHER" id="PTHR37305:SF2">
    <property type="entry name" value="BACITRACIN TRANSPORT PERMEASE PROTEIN BCRB"/>
    <property type="match status" value="1"/>
</dbReference>
<dbReference type="EMBL" id="JAJCIS010000004">
    <property type="protein sequence ID" value="MCB7387414.1"/>
    <property type="molecule type" value="Genomic_DNA"/>
</dbReference>
<dbReference type="RefSeq" id="WP_066737643.1">
    <property type="nucleotide sequence ID" value="NZ_JAJCIQ010000005.1"/>
</dbReference>
<feature type="transmembrane region" description="Helical" evidence="1">
    <location>
        <begin position="24"/>
        <end position="44"/>
    </location>
</feature>
<evidence type="ECO:0000256" key="1">
    <source>
        <dbReference type="SAM" id="Phobius"/>
    </source>
</evidence>
<accession>A0ABS8DI35</accession>
<evidence type="ECO:0000313" key="2">
    <source>
        <dbReference type="EMBL" id="MCB7387414.1"/>
    </source>
</evidence>
<sequence>MGNVKKETRFFSGTLMKQNVKSNYVLVVAILVIMILMCVVTNFAKSMIGADKSSADVTDAQQEFYSYLYVMASYNDMAQTALSYDDFEKASDKSQYEAAFELMNQQADMELSVEGLEQAAAELKQSDISLDTYVHQFEYTYALGQVKGCFSGEELDIEDMMNTMFEVMGVPADLVENMSEMDMTSMLDQMHFTVMAILPMLLFIVFASNSLLVDQVDQGSMAYVLSTPTRRSAVVITQAAFLLIAPFLILTVTCAARIISTFVIFGEADVLEIIVLYVGMYILLEAIAGICYLGNCIFNQSKKAMAFGGGLSVWFFIASLMGMFGSKNMVDSGMGVEALGIFNRLTLIGLYDIESISTVGTDSLNTAFIWKLGILAAIAVICYVAGAIRFQKKDLPL</sequence>
<keyword evidence="1" id="KW-0812">Transmembrane</keyword>
<feature type="transmembrane region" description="Helical" evidence="1">
    <location>
        <begin position="368"/>
        <end position="388"/>
    </location>
</feature>
<dbReference type="Proteomes" id="UP001299546">
    <property type="component" value="Unassembled WGS sequence"/>
</dbReference>
<protein>
    <submittedName>
        <fullName evidence="2">ABC transporter permease</fullName>
    </submittedName>
</protein>
<comment type="caution">
    <text evidence="2">The sequence shown here is derived from an EMBL/GenBank/DDBJ whole genome shotgun (WGS) entry which is preliminary data.</text>
</comment>
<reference evidence="2 3" key="1">
    <citation type="submission" date="2021-10" db="EMBL/GenBank/DDBJ databases">
        <title>Collection of gut derived symbiotic bacterial strains cultured from healthy donors.</title>
        <authorList>
            <person name="Lin H."/>
            <person name="Littmann E."/>
            <person name="Kohout C."/>
            <person name="Pamer E.G."/>
        </authorList>
    </citation>
    <scope>NUCLEOTIDE SEQUENCE [LARGE SCALE GENOMIC DNA]</scope>
    <source>
        <strain evidence="2 3">DFI.1.165</strain>
    </source>
</reference>
<feature type="transmembrane region" description="Helical" evidence="1">
    <location>
        <begin position="233"/>
        <end position="259"/>
    </location>
</feature>
<feature type="transmembrane region" description="Helical" evidence="1">
    <location>
        <begin position="190"/>
        <end position="212"/>
    </location>
</feature>
<name>A0ABS8DI35_9FIRM</name>
<feature type="transmembrane region" description="Helical" evidence="1">
    <location>
        <begin position="305"/>
        <end position="324"/>
    </location>
</feature>
<evidence type="ECO:0000313" key="3">
    <source>
        <dbReference type="Proteomes" id="UP001299546"/>
    </source>
</evidence>
<dbReference type="PANTHER" id="PTHR37305">
    <property type="entry name" value="INTEGRAL MEMBRANE PROTEIN-RELATED"/>
    <property type="match status" value="1"/>
</dbReference>
<keyword evidence="3" id="KW-1185">Reference proteome</keyword>